<organism evidence="3 4">
    <name type="scientific">Chaetomium fimeti</name>
    <dbReference type="NCBI Taxonomy" id="1854472"/>
    <lineage>
        <taxon>Eukaryota</taxon>
        <taxon>Fungi</taxon>
        <taxon>Dikarya</taxon>
        <taxon>Ascomycota</taxon>
        <taxon>Pezizomycotina</taxon>
        <taxon>Sordariomycetes</taxon>
        <taxon>Sordariomycetidae</taxon>
        <taxon>Sordariales</taxon>
        <taxon>Chaetomiaceae</taxon>
        <taxon>Chaetomium</taxon>
    </lineage>
</organism>
<dbReference type="PRINTS" id="PR00081">
    <property type="entry name" value="GDHRDH"/>
</dbReference>
<dbReference type="RefSeq" id="XP_062657877.1">
    <property type="nucleotide sequence ID" value="XM_062800675.1"/>
</dbReference>
<dbReference type="GeneID" id="87837623"/>
<dbReference type="AlphaFoldDB" id="A0AAE0LR25"/>
<dbReference type="PANTHER" id="PTHR43544:SF26">
    <property type="entry name" value="SHORT CHAIN DEHYDROGENASE_REDUCTASE FAMILY OXIDOREDUCTASE (JCVI)"/>
    <property type="match status" value="1"/>
</dbReference>
<evidence type="ECO:0000313" key="3">
    <source>
        <dbReference type="EMBL" id="KAK3294363.1"/>
    </source>
</evidence>
<dbReference type="Pfam" id="PF13561">
    <property type="entry name" value="adh_short_C2"/>
    <property type="match status" value="1"/>
</dbReference>
<dbReference type="PANTHER" id="PTHR43544">
    <property type="entry name" value="SHORT-CHAIN DEHYDROGENASE/REDUCTASE"/>
    <property type="match status" value="1"/>
</dbReference>
<comment type="similarity">
    <text evidence="1">Belongs to the short-chain dehydrogenases/reductases (SDR) family.</text>
</comment>
<dbReference type="InterPro" id="IPR002347">
    <property type="entry name" value="SDR_fam"/>
</dbReference>
<reference evidence="3" key="1">
    <citation type="journal article" date="2023" name="Mol. Phylogenet. Evol.">
        <title>Genome-scale phylogeny and comparative genomics of the fungal order Sordariales.</title>
        <authorList>
            <person name="Hensen N."/>
            <person name="Bonometti L."/>
            <person name="Westerberg I."/>
            <person name="Brannstrom I.O."/>
            <person name="Guillou S."/>
            <person name="Cros-Aarteil S."/>
            <person name="Calhoun S."/>
            <person name="Haridas S."/>
            <person name="Kuo A."/>
            <person name="Mondo S."/>
            <person name="Pangilinan J."/>
            <person name="Riley R."/>
            <person name="LaButti K."/>
            <person name="Andreopoulos B."/>
            <person name="Lipzen A."/>
            <person name="Chen C."/>
            <person name="Yan M."/>
            <person name="Daum C."/>
            <person name="Ng V."/>
            <person name="Clum A."/>
            <person name="Steindorff A."/>
            <person name="Ohm R.A."/>
            <person name="Martin F."/>
            <person name="Silar P."/>
            <person name="Natvig D.O."/>
            <person name="Lalanne C."/>
            <person name="Gautier V."/>
            <person name="Ament-Velasquez S.L."/>
            <person name="Kruys A."/>
            <person name="Hutchinson M.I."/>
            <person name="Powell A.J."/>
            <person name="Barry K."/>
            <person name="Miller A.N."/>
            <person name="Grigoriev I.V."/>
            <person name="Debuchy R."/>
            <person name="Gladieux P."/>
            <person name="Hiltunen Thoren M."/>
            <person name="Johannesson H."/>
        </authorList>
    </citation>
    <scope>NUCLEOTIDE SEQUENCE</scope>
    <source>
        <strain evidence="3">CBS 168.71</strain>
    </source>
</reference>
<dbReference type="EMBL" id="JAUEPN010000005">
    <property type="protein sequence ID" value="KAK3294363.1"/>
    <property type="molecule type" value="Genomic_DNA"/>
</dbReference>
<proteinExistence type="inferred from homology"/>
<feature type="non-terminal residue" evidence="3">
    <location>
        <position position="1"/>
    </location>
</feature>
<keyword evidence="2" id="KW-0521">NADP</keyword>
<evidence type="ECO:0000313" key="4">
    <source>
        <dbReference type="Proteomes" id="UP001278766"/>
    </source>
</evidence>
<name>A0AAE0LR25_9PEZI</name>
<comment type="caution">
    <text evidence="3">The sequence shown here is derived from an EMBL/GenBank/DDBJ whole genome shotgun (WGS) entry which is preliminary data.</text>
</comment>
<evidence type="ECO:0000256" key="2">
    <source>
        <dbReference type="ARBA" id="ARBA00022857"/>
    </source>
</evidence>
<protein>
    <recommendedName>
        <fullName evidence="5">Short-chain dehydrogenase</fullName>
    </recommendedName>
</protein>
<accession>A0AAE0LR25</accession>
<dbReference type="InterPro" id="IPR020904">
    <property type="entry name" value="Sc_DH/Rdtase_CS"/>
</dbReference>
<dbReference type="PROSITE" id="PS00061">
    <property type="entry name" value="ADH_SHORT"/>
    <property type="match status" value="1"/>
</dbReference>
<dbReference type="Proteomes" id="UP001278766">
    <property type="component" value="Unassembled WGS sequence"/>
</dbReference>
<evidence type="ECO:0000256" key="1">
    <source>
        <dbReference type="ARBA" id="ARBA00006484"/>
    </source>
</evidence>
<reference evidence="3" key="2">
    <citation type="submission" date="2023-06" db="EMBL/GenBank/DDBJ databases">
        <authorList>
            <consortium name="Lawrence Berkeley National Laboratory"/>
            <person name="Haridas S."/>
            <person name="Hensen N."/>
            <person name="Bonometti L."/>
            <person name="Westerberg I."/>
            <person name="Brannstrom I.O."/>
            <person name="Guillou S."/>
            <person name="Cros-Aarteil S."/>
            <person name="Calhoun S."/>
            <person name="Kuo A."/>
            <person name="Mondo S."/>
            <person name="Pangilinan J."/>
            <person name="Riley R."/>
            <person name="Labutti K."/>
            <person name="Andreopoulos B."/>
            <person name="Lipzen A."/>
            <person name="Chen C."/>
            <person name="Yanf M."/>
            <person name="Daum C."/>
            <person name="Ng V."/>
            <person name="Clum A."/>
            <person name="Steindorff A."/>
            <person name="Ohm R."/>
            <person name="Martin F."/>
            <person name="Silar P."/>
            <person name="Natvig D."/>
            <person name="Lalanne C."/>
            <person name="Gautier V."/>
            <person name="Ament-Velasquez S.L."/>
            <person name="Kruys A."/>
            <person name="Hutchinson M.I."/>
            <person name="Powell A.J."/>
            <person name="Barry K."/>
            <person name="Miller A.N."/>
            <person name="Grigoriev I.V."/>
            <person name="Debuchy R."/>
            <person name="Gladieux P."/>
            <person name="Thoren M.H."/>
            <person name="Johannesson H."/>
        </authorList>
    </citation>
    <scope>NUCLEOTIDE SEQUENCE</scope>
    <source>
        <strain evidence="3">CBS 168.71</strain>
    </source>
</reference>
<gene>
    <name evidence="3" type="ORF">B0H64DRAFT_324982</name>
</gene>
<dbReference type="SUPFAM" id="SSF51735">
    <property type="entry name" value="NAD(P)-binding Rossmann-fold domains"/>
    <property type="match status" value="1"/>
</dbReference>
<dbReference type="InterPro" id="IPR051468">
    <property type="entry name" value="Fungal_SecMetab_SDRs"/>
</dbReference>
<dbReference type="InterPro" id="IPR036291">
    <property type="entry name" value="NAD(P)-bd_dom_sf"/>
</dbReference>
<keyword evidence="4" id="KW-1185">Reference proteome</keyword>
<dbReference type="Gene3D" id="3.40.50.720">
    <property type="entry name" value="NAD(P)-binding Rossmann-like Domain"/>
    <property type="match status" value="1"/>
</dbReference>
<evidence type="ECO:0008006" key="5">
    <source>
        <dbReference type="Google" id="ProtNLM"/>
    </source>
</evidence>
<sequence length="224" mass="23459">PAPSLDAASFPADAIHPTSRLIPVLLDDGATDSDVSVSLSSSTLAARLRDDHGVAALDVVLANAGGSTAMTGVLDTDPDEMARDFVVNAAGSARLFQAVWPLLKRSDGSERGLGKFVYVSSTLGSIGILHQESMPGVAYGMSKAAANWFTKKVSVELKGQVVAGVVHPGWVQTDLGQSLADAIGFKEPPLTVEASAKGVVEQIDNWTPEKSGQFLSYDGRLLPW</sequence>
<dbReference type="GO" id="GO:0016491">
    <property type="term" value="F:oxidoreductase activity"/>
    <property type="evidence" value="ECO:0007669"/>
    <property type="project" value="TreeGrafter"/>
</dbReference>
<dbReference type="GO" id="GO:0005737">
    <property type="term" value="C:cytoplasm"/>
    <property type="evidence" value="ECO:0007669"/>
    <property type="project" value="TreeGrafter"/>
</dbReference>